<feature type="compositionally biased region" description="Polar residues" evidence="1">
    <location>
        <begin position="516"/>
        <end position="528"/>
    </location>
</feature>
<name>A0A3Q1ITH8_ANATE</name>
<dbReference type="InterPro" id="IPR036322">
    <property type="entry name" value="WD40_repeat_dom_sf"/>
</dbReference>
<dbReference type="InterPro" id="IPR042505">
    <property type="entry name" value="DYNC2I1"/>
</dbReference>
<dbReference type="Gene3D" id="2.130.10.10">
    <property type="entry name" value="YVTN repeat-like/Quinoprotein amine dehydrogenase"/>
    <property type="match status" value="2"/>
</dbReference>
<feature type="compositionally biased region" description="Acidic residues" evidence="1">
    <location>
        <begin position="426"/>
        <end position="464"/>
    </location>
</feature>
<feature type="compositionally biased region" description="Basic and acidic residues" evidence="1">
    <location>
        <begin position="373"/>
        <end position="420"/>
    </location>
</feature>
<dbReference type="GO" id="GO:0005868">
    <property type="term" value="C:cytoplasmic dynein complex"/>
    <property type="evidence" value="ECO:0007669"/>
    <property type="project" value="InterPro"/>
</dbReference>
<organism evidence="2 3">
    <name type="scientific">Anabas testudineus</name>
    <name type="common">Climbing perch</name>
    <name type="synonym">Anthias testudineus</name>
    <dbReference type="NCBI Taxonomy" id="64144"/>
    <lineage>
        <taxon>Eukaryota</taxon>
        <taxon>Metazoa</taxon>
        <taxon>Chordata</taxon>
        <taxon>Craniata</taxon>
        <taxon>Vertebrata</taxon>
        <taxon>Euteleostomi</taxon>
        <taxon>Actinopterygii</taxon>
        <taxon>Neopterygii</taxon>
        <taxon>Teleostei</taxon>
        <taxon>Neoteleostei</taxon>
        <taxon>Acanthomorphata</taxon>
        <taxon>Anabantaria</taxon>
        <taxon>Anabantiformes</taxon>
        <taxon>Anabantoidei</taxon>
        <taxon>Anabantidae</taxon>
        <taxon>Anabas</taxon>
    </lineage>
</organism>
<feature type="compositionally biased region" description="Basic and acidic residues" evidence="1">
    <location>
        <begin position="506"/>
        <end position="515"/>
    </location>
</feature>
<feature type="compositionally biased region" description="Basic and acidic residues" evidence="1">
    <location>
        <begin position="637"/>
        <end position="646"/>
    </location>
</feature>
<keyword evidence="3" id="KW-1185">Reference proteome</keyword>
<dbReference type="GO" id="GO:0045504">
    <property type="term" value="F:dynein heavy chain binding"/>
    <property type="evidence" value="ECO:0007669"/>
    <property type="project" value="InterPro"/>
</dbReference>
<dbReference type="STRING" id="64144.ENSATEP00000007136"/>
<reference evidence="2" key="1">
    <citation type="submission" date="2021-04" db="EMBL/GenBank/DDBJ databases">
        <authorList>
            <consortium name="Wellcome Sanger Institute Data Sharing"/>
        </authorList>
    </citation>
    <scope>NUCLEOTIDE SEQUENCE [LARGE SCALE GENOMIC DNA]</scope>
</reference>
<dbReference type="AlphaFoldDB" id="A0A3Q1ITH8"/>
<feature type="region of interest" description="Disordered" evidence="1">
    <location>
        <begin position="622"/>
        <end position="646"/>
    </location>
</feature>
<protein>
    <recommendedName>
        <fullName evidence="4">WD repeat domain 60</fullName>
    </recommendedName>
</protein>
<dbReference type="SUPFAM" id="SSF50978">
    <property type="entry name" value="WD40 repeat-like"/>
    <property type="match status" value="1"/>
</dbReference>
<dbReference type="PANTHER" id="PTHR16022">
    <property type="entry name" value="WD REPEAT DOMAIN 60"/>
    <property type="match status" value="1"/>
</dbReference>
<feature type="compositionally biased region" description="Basic and acidic residues" evidence="1">
    <location>
        <begin position="7"/>
        <end position="240"/>
    </location>
</feature>
<sequence>MYSGKKITKEDTWKPADLKRHIREEGDSEDYIRRQDAAERKHRIGESKERRHREPEKESRRERDKHKEHESTRDRGAEDKKDKYIDQRKEGSRDRRGDKERDRRDETDREKRRDTERLAEENKYSDDYRENRDRRSREEKHNRDRNKERQIDKERVKDKEKYSEEGIDKRRKERDSERRREERDREHRLERRRHEESGEGGREWKEKYDTEQRDRHRERDRNKDEYEGKTNEKERSERHGERKHSRRKGEGEYSEDHRKHKEERERRHERGQHEEKQKHDREHRVPKESVEEVRHHHRDRERAERDKHKERRHKEEEDPERKHKERRQREEEDPERKHSERRQREEDDPDRKHSERRQREEQDSDRKHRQRRHREEDDPERQLRERRRGEEEEEPERNHRDRTTLKKTSPSDKRHLHETNAVETEVVIDEDLGDQEYEDDFEDYEEDFEEMDDSENEGEEENETEFPQVEEREELTPQRKKEIEAIQRAMDEENERVGTAHSRQSTNREEEDKSKWSTASEKNLSRGSQHGNFIDFVAAKQREVNKKVASKQKKRSTELLRLIDLDFSMTVSLLDLPPVNEYDMYIRNFGSANTKQAYVQCNEDNADRDIQTEEIEMCEKWTQHPPEHSGACGDPNHSQEARDKTTSDLKFDSKRLTAFLSSASQVMIVLLEEDQAERISLRKLRTQTDTLSFSEGSLQLNTKLPFLYGRHVSLVQFSQVQRHTMMSVHAPTTKPSAVRLDSCTIICIWNIWEPSRPQKILLYESEVQCCCFSTGKAILVIAGTSVGSVVLWDLREPASNHYRMKIGEDEWTFRQPTFSTDSVMANSGHFSAVTSVEVVSSNVVGGLRPEVPLLASEEESSGLSFQLASLDESGVLNFWVVVELPKATEAGSPTDLGLRPGSKVKLLHSSSLHTADRGSSREAVNTGPLQSLQLKFLPSDSNHFFIGTNMGLVSHGTSHGLKAHPKFYRFQEPGTRPVDVTSIHFSPFRQNMFLVACGDGCIRLHGVSYEQPVAEWKSSTAGEPVVLLQWAQTRPTVFCVLDAASNLHIWDLLKNETEPVVTERLTSDRVTSMALFGNSGQQNIYSGVALAHESGKIEMQYFTRSFTVPVTAEEEKLESMMTEAF</sequence>
<dbReference type="InParanoid" id="A0A3Q1ITH8"/>
<dbReference type="RefSeq" id="XP_026217030.1">
    <property type="nucleotide sequence ID" value="XM_026361245.1"/>
</dbReference>
<feature type="region of interest" description="Disordered" evidence="1">
    <location>
        <begin position="1"/>
        <end position="528"/>
    </location>
</feature>
<reference evidence="2" key="2">
    <citation type="submission" date="2025-08" db="UniProtKB">
        <authorList>
            <consortium name="Ensembl"/>
        </authorList>
    </citation>
    <scope>IDENTIFICATION</scope>
</reference>
<evidence type="ECO:0008006" key="4">
    <source>
        <dbReference type="Google" id="ProtNLM"/>
    </source>
</evidence>
<feature type="compositionally biased region" description="Basic and acidic residues" evidence="1">
    <location>
        <begin position="248"/>
        <end position="366"/>
    </location>
</feature>
<dbReference type="FunFam" id="2.130.10.10:FF:000585">
    <property type="entry name" value="WD repeat domain 60"/>
    <property type="match status" value="1"/>
</dbReference>
<dbReference type="Ensembl" id="ENSATET00000007260.3">
    <property type="protein sequence ID" value="ENSATEP00000007136.3"/>
    <property type="gene ID" value="ENSATEG00000004921.3"/>
</dbReference>
<dbReference type="InterPro" id="IPR001680">
    <property type="entry name" value="WD40_rpt"/>
</dbReference>
<dbReference type="GO" id="GO:0045503">
    <property type="term" value="F:dynein light chain binding"/>
    <property type="evidence" value="ECO:0007669"/>
    <property type="project" value="InterPro"/>
</dbReference>
<dbReference type="Proteomes" id="UP000265040">
    <property type="component" value="Chromosome 2"/>
</dbReference>
<evidence type="ECO:0000256" key="1">
    <source>
        <dbReference type="SAM" id="MobiDB-lite"/>
    </source>
</evidence>
<evidence type="ECO:0000313" key="2">
    <source>
        <dbReference type="Ensembl" id="ENSATEP00000007136.3"/>
    </source>
</evidence>
<dbReference type="GO" id="GO:0042073">
    <property type="term" value="P:intraciliary transport"/>
    <property type="evidence" value="ECO:0007669"/>
    <property type="project" value="InterPro"/>
</dbReference>
<dbReference type="GeneTree" id="ENSGT00390000013743"/>
<dbReference type="PANTHER" id="PTHR16022:SF0">
    <property type="entry name" value="CYTOPLASMIC DYNEIN 2 INTERMEDIATE CHAIN 1"/>
    <property type="match status" value="1"/>
</dbReference>
<evidence type="ECO:0000313" key="3">
    <source>
        <dbReference type="Proteomes" id="UP000265040"/>
    </source>
</evidence>
<dbReference type="GO" id="GO:0005929">
    <property type="term" value="C:cilium"/>
    <property type="evidence" value="ECO:0007669"/>
    <property type="project" value="GOC"/>
</dbReference>
<proteinExistence type="predicted"/>
<dbReference type="InterPro" id="IPR015943">
    <property type="entry name" value="WD40/YVTN_repeat-like_dom_sf"/>
</dbReference>
<reference evidence="2" key="3">
    <citation type="submission" date="2025-09" db="UniProtKB">
        <authorList>
            <consortium name="Ensembl"/>
        </authorList>
    </citation>
    <scope>IDENTIFICATION</scope>
</reference>
<accession>A0A3Q1ITH8</accession>
<dbReference type="GeneID" id="113162964"/>
<dbReference type="CTD" id="55112"/>
<feature type="compositionally biased region" description="Basic and acidic residues" evidence="1">
    <location>
        <begin position="474"/>
        <end position="498"/>
    </location>
</feature>
<dbReference type="SMART" id="SM00320">
    <property type="entry name" value="WD40"/>
    <property type="match status" value="3"/>
</dbReference>